<dbReference type="EMBL" id="JAOCZP010000001">
    <property type="protein sequence ID" value="MCT7374029.1"/>
    <property type="molecule type" value="Genomic_DNA"/>
</dbReference>
<feature type="region of interest" description="Disordered" evidence="2">
    <location>
        <begin position="1"/>
        <end position="30"/>
    </location>
</feature>
<dbReference type="InterPro" id="IPR011006">
    <property type="entry name" value="CheY-like_superfamily"/>
</dbReference>
<dbReference type="InterPro" id="IPR001789">
    <property type="entry name" value="Sig_transdc_resp-reg_receiver"/>
</dbReference>
<feature type="modified residue" description="4-aspartylphosphate" evidence="1">
    <location>
        <position position="77"/>
    </location>
</feature>
<organism evidence="4 5">
    <name type="scientific">Chelativorans salis</name>
    <dbReference type="NCBI Taxonomy" id="2978478"/>
    <lineage>
        <taxon>Bacteria</taxon>
        <taxon>Pseudomonadati</taxon>
        <taxon>Pseudomonadota</taxon>
        <taxon>Alphaproteobacteria</taxon>
        <taxon>Hyphomicrobiales</taxon>
        <taxon>Phyllobacteriaceae</taxon>
        <taxon>Chelativorans</taxon>
    </lineage>
</organism>
<proteinExistence type="predicted"/>
<evidence type="ECO:0000256" key="2">
    <source>
        <dbReference type="SAM" id="MobiDB-lite"/>
    </source>
</evidence>
<evidence type="ECO:0000259" key="3">
    <source>
        <dbReference type="PROSITE" id="PS50110"/>
    </source>
</evidence>
<evidence type="ECO:0000313" key="4">
    <source>
        <dbReference type="EMBL" id="MCT7374029.1"/>
    </source>
</evidence>
<accession>A0ABT2LLH1</accession>
<keyword evidence="1" id="KW-0597">Phosphoprotein</keyword>
<dbReference type="RefSeq" id="WP_260900380.1">
    <property type="nucleotide sequence ID" value="NZ_JAOCZP010000001.1"/>
</dbReference>
<dbReference type="PROSITE" id="PS50110">
    <property type="entry name" value="RESPONSE_REGULATORY"/>
    <property type="match status" value="1"/>
</dbReference>
<feature type="domain" description="Response regulatory" evidence="3">
    <location>
        <begin position="29"/>
        <end position="145"/>
    </location>
</feature>
<dbReference type="SUPFAM" id="SSF52172">
    <property type="entry name" value="CheY-like"/>
    <property type="match status" value="1"/>
</dbReference>
<comment type="caution">
    <text evidence="4">The sequence shown here is derived from an EMBL/GenBank/DDBJ whole genome shotgun (WGS) entry which is preliminary data.</text>
</comment>
<protein>
    <recommendedName>
        <fullName evidence="3">Response regulatory domain-containing protein</fullName>
    </recommendedName>
</protein>
<reference evidence="4 5" key="1">
    <citation type="submission" date="2022-09" db="EMBL/GenBank/DDBJ databases">
        <title>Chelativorans salina sp. nov., a novel slightly halophilic bacterium isolated from a saline lake sediment enrichment.</title>
        <authorList>
            <person name="Gao L."/>
            <person name="Fang B.-Z."/>
            <person name="Li W.-J."/>
        </authorList>
    </citation>
    <scope>NUCLEOTIDE SEQUENCE [LARGE SCALE GENOMIC DNA]</scope>
    <source>
        <strain evidence="4 5">EGI FJ00035</strain>
    </source>
</reference>
<dbReference type="Gene3D" id="3.40.50.2300">
    <property type="match status" value="1"/>
</dbReference>
<sequence>MNNRNAGRGSAGGFGRSPSNDDHGPDTNRVLIVSDSPINRIVIARTLERIYLKPQAVASSAALKTLNDSRPMMVIIDGPAQGVAFDPLLAELAKKRGSSQRNLPRTVLINGPAQQSDVPPAELFDAVAIKPITPDVLQPIVERLVKDIRSA</sequence>
<evidence type="ECO:0000256" key="1">
    <source>
        <dbReference type="PROSITE-ProRule" id="PRU00169"/>
    </source>
</evidence>
<evidence type="ECO:0000313" key="5">
    <source>
        <dbReference type="Proteomes" id="UP001320831"/>
    </source>
</evidence>
<gene>
    <name evidence="4" type="ORF">N5A92_03130</name>
</gene>
<name>A0ABT2LLH1_9HYPH</name>
<keyword evidence="5" id="KW-1185">Reference proteome</keyword>
<dbReference type="Proteomes" id="UP001320831">
    <property type="component" value="Unassembled WGS sequence"/>
</dbReference>